<reference evidence="1 2" key="1">
    <citation type="submission" date="2024-09" db="EMBL/GenBank/DDBJ databases">
        <authorList>
            <person name="Sun Q."/>
            <person name="Mori K."/>
        </authorList>
    </citation>
    <scope>NUCLEOTIDE SEQUENCE [LARGE SCALE GENOMIC DNA]</scope>
    <source>
        <strain evidence="1 2">ATCC 51272</strain>
    </source>
</reference>
<dbReference type="Proteomes" id="UP001589688">
    <property type="component" value="Unassembled WGS sequence"/>
</dbReference>
<accession>A0ABV5ZH60</accession>
<dbReference type="SUPFAM" id="SSF51306">
    <property type="entry name" value="LexA/Signal peptidase"/>
    <property type="match status" value="1"/>
</dbReference>
<dbReference type="EMBL" id="JBHLZF010000001">
    <property type="protein sequence ID" value="MFB9896701.1"/>
    <property type="molecule type" value="Genomic_DNA"/>
</dbReference>
<evidence type="ECO:0000313" key="2">
    <source>
        <dbReference type="Proteomes" id="UP001589688"/>
    </source>
</evidence>
<protein>
    <submittedName>
        <fullName evidence="1">S24/S26 family peptidase</fullName>
    </submittedName>
</protein>
<gene>
    <name evidence="1" type="ORF">ACFFK8_02385</name>
</gene>
<evidence type="ECO:0000313" key="1">
    <source>
        <dbReference type="EMBL" id="MFB9896701.1"/>
    </source>
</evidence>
<dbReference type="InterPro" id="IPR036286">
    <property type="entry name" value="LexA/Signal_pep-like_sf"/>
</dbReference>
<keyword evidence="2" id="KW-1185">Reference proteome</keyword>
<organism evidence="1 2">
    <name type="scientific">Hallella seregens ATCC 51272</name>
    <dbReference type="NCBI Taxonomy" id="1336250"/>
    <lineage>
        <taxon>Bacteria</taxon>
        <taxon>Pseudomonadati</taxon>
        <taxon>Bacteroidota</taxon>
        <taxon>Bacteroidia</taxon>
        <taxon>Bacteroidales</taxon>
        <taxon>Prevotellaceae</taxon>
        <taxon>Hallella</taxon>
    </lineage>
</organism>
<proteinExistence type="predicted"/>
<comment type="caution">
    <text evidence="1">The sequence shown here is derived from an EMBL/GenBank/DDBJ whole genome shotgun (WGS) entry which is preliminary data.</text>
</comment>
<dbReference type="RefSeq" id="WP_005846635.1">
    <property type="nucleotide sequence ID" value="NZ_JADU01000019.1"/>
</dbReference>
<dbReference type="CDD" id="cd06462">
    <property type="entry name" value="Peptidase_S24_S26"/>
    <property type="match status" value="1"/>
</dbReference>
<name>A0ABV5ZH60_9BACT</name>
<sequence length="166" mass="19279">MQSSHPKNVALPRRELQFPNAQLLPEIVRLMEEGHTVTLRLRGFSMRPFLEDNRDKALLTLAVHPRVGDPVLAEIGEGRYVFHRIVRIEGELVTLRGDGNIGTEQCLLHNVKGAAIGFYRKGRDTLERTDGLKWRLYSWLWMHLLPVRRYLLGAYRRLWLPLFGPM</sequence>